<evidence type="ECO:0000313" key="2">
    <source>
        <dbReference type="Proteomes" id="UP000829354"/>
    </source>
</evidence>
<name>A0AAE9JUN2_CAEBR</name>
<proteinExistence type="predicted"/>
<organism evidence="1 2">
    <name type="scientific">Caenorhabditis briggsae</name>
    <dbReference type="NCBI Taxonomy" id="6238"/>
    <lineage>
        <taxon>Eukaryota</taxon>
        <taxon>Metazoa</taxon>
        <taxon>Ecdysozoa</taxon>
        <taxon>Nematoda</taxon>
        <taxon>Chromadorea</taxon>
        <taxon>Rhabditida</taxon>
        <taxon>Rhabditina</taxon>
        <taxon>Rhabditomorpha</taxon>
        <taxon>Rhabditoidea</taxon>
        <taxon>Rhabditidae</taxon>
        <taxon>Peloderinae</taxon>
        <taxon>Caenorhabditis</taxon>
    </lineage>
</organism>
<dbReference type="AlphaFoldDB" id="A0AAE9JUN2"/>
<dbReference type="EMBL" id="CP092625">
    <property type="protein sequence ID" value="UMM43166.1"/>
    <property type="molecule type" value="Genomic_DNA"/>
</dbReference>
<keyword evidence="2" id="KW-1185">Reference proteome</keyword>
<sequence length="150" mass="17548">MISINSTEQIDTTEATHAVVHVHFLAVMLSLDDIHEEIFGFNANSDPIIMDFMMSNYRDLQNIFLYNDYIIFSTRARDVLFKCDSTTRLQIAEDAIRKWNFMDKLGEILELINKETVDFGLRHSDFDKKKRNSDEFVENVGFNILELSRD</sequence>
<reference evidence="1 2" key="1">
    <citation type="submission" date="2022-04" db="EMBL/GenBank/DDBJ databases">
        <title>Chromosome-level reference genomes for two strains of Caenorhabditis briggsae: an improved platform for comparative genomics.</title>
        <authorList>
            <person name="Stevens L."/>
            <person name="Andersen E."/>
        </authorList>
    </citation>
    <scope>NUCLEOTIDE SEQUENCE [LARGE SCALE GENOMIC DNA]</scope>
    <source>
        <strain evidence="1">VX34</strain>
        <tissue evidence="1">Whole-organism</tissue>
    </source>
</reference>
<accession>A0AAE9JUN2</accession>
<dbReference type="Proteomes" id="UP000829354">
    <property type="component" value="Chromosome X"/>
</dbReference>
<evidence type="ECO:0000313" key="1">
    <source>
        <dbReference type="EMBL" id="UMM43166.1"/>
    </source>
</evidence>
<protein>
    <submittedName>
        <fullName evidence="1">Uncharacterized protein</fullName>
    </submittedName>
</protein>
<gene>
    <name evidence="1" type="ORF">L5515_018754</name>
</gene>